<dbReference type="PANTHER" id="PTHR15069:SF1">
    <property type="entry name" value="PROTEASOME ASSEMBLY CHAPERONE 1"/>
    <property type="match status" value="1"/>
</dbReference>
<dbReference type="AlphaFoldDB" id="A0AAV1KSG7"/>
<sequence>MSLFGEVVEPISRNIWEDWDEIIIERDDSNSKLHWDNEVVINKTIDSFYLLDGKYLKQFVNTTHLQLINTVKEVNLNIYEIHTHTHNKYICTIMDYNLILSSEIVQLLQPYFEFCKNVLTVQCISMSEYRTNQLNIQPCLIRGIYTSKALNTSELDIPKLEQPNILSGVPAGVITLRQHLDQMGIALICYVEYTEDYQIEELQKLLHKLEIGSNIQKGPSIVLNSNLYI</sequence>
<comment type="caution">
    <text evidence="4">The sequence shown here is derived from an EMBL/GenBank/DDBJ whole genome shotgun (WGS) entry which is preliminary data.</text>
</comment>
<dbReference type="Proteomes" id="UP001314205">
    <property type="component" value="Unassembled WGS sequence"/>
</dbReference>
<dbReference type="InterPro" id="IPR016565">
    <property type="entry name" value="Proteasome_assmbl_chp_1"/>
</dbReference>
<keyword evidence="3" id="KW-0143">Chaperone</keyword>
<evidence type="ECO:0000256" key="3">
    <source>
        <dbReference type="ARBA" id="ARBA00023186"/>
    </source>
</evidence>
<organism evidence="4 5">
    <name type="scientific">Parnassius mnemosyne</name>
    <name type="common">clouded apollo</name>
    <dbReference type="NCBI Taxonomy" id="213953"/>
    <lineage>
        <taxon>Eukaryota</taxon>
        <taxon>Metazoa</taxon>
        <taxon>Ecdysozoa</taxon>
        <taxon>Arthropoda</taxon>
        <taxon>Hexapoda</taxon>
        <taxon>Insecta</taxon>
        <taxon>Pterygota</taxon>
        <taxon>Neoptera</taxon>
        <taxon>Endopterygota</taxon>
        <taxon>Lepidoptera</taxon>
        <taxon>Glossata</taxon>
        <taxon>Ditrysia</taxon>
        <taxon>Papilionoidea</taxon>
        <taxon>Papilionidae</taxon>
        <taxon>Parnassiinae</taxon>
        <taxon>Parnassini</taxon>
        <taxon>Parnassius</taxon>
        <taxon>Driopa</taxon>
    </lineage>
</organism>
<reference evidence="4 5" key="1">
    <citation type="submission" date="2023-11" db="EMBL/GenBank/DDBJ databases">
        <authorList>
            <person name="Hedman E."/>
            <person name="Englund M."/>
            <person name="Stromberg M."/>
            <person name="Nyberg Akerstrom W."/>
            <person name="Nylinder S."/>
            <person name="Jareborg N."/>
            <person name="Kallberg Y."/>
            <person name="Kronander E."/>
        </authorList>
    </citation>
    <scope>NUCLEOTIDE SEQUENCE [LARGE SCALE GENOMIC DNA]</scope>
</reference>
<dbReference type="EMBL" id="CAVLGL010000079">
    <property type="protein sequence ID" value="CAK1585445.1"/>
    <property type="molecule type" value="Genomic_DNA"/>
</dbReference>
<name>A0AAV1KSG7_9NEOP</name>
<keyword evidence="5" id="KW-1185">Reference proteome</keyword>
<evidence type="ECO:0000313" key="5">
    <source>
        <dbReference type="Proteomes" id="UP001314205"/>
    </source>
</evidence>
<evidence type="ECO:0000256" key="1">
    <source>
        <dbReference type="ARBA" id="ARBA00005261"/>
    </source>
</evidence>
<accession>A0AAV1KSG7</accession>
<dbReference type="GO" id="GO:0080129">
    <property type="term" value="P:proteasome core complex assembly"/>
    <property type="evidence" value="ECO:0007669"/>
    <property type="project" value="TreeGrafter"/>
</dbReference>
<evidence type="ECO:0000256" key="2">
    <source>
        <dbReference type="ARBA" id="ARBA00019180"/>
    </source>
</evidence>
<dbReference type="GO" id="GO:0070628">
    <property type="term" value="F:proteasome binding"/>
    <property type="evidence" value="ECO:0007669"/>
    <property type="project" value="TreeGrafter"/>
</dbReference>
<evidence type="ECO:0000313" key="4">
    <source>
        <dbReference type="EMBL" id="CAK1585445.1"/>
    </source>
</evidence>
<gene>
    <name evidence="4" type="ORF">PARMNEM_LOCUS6528</name>
</gene>
<proteinExistence type="inferred from homology"/>
<protein>
    <recommendedName>
        <fullName evidence="2">Proteasome assembly chaperone 1</fullName>
    </recommendedName>
</protein>
<dbReference type="PANTHER" id="PTHR15069">
    <property type="entry name" value="PROTEASOME ASSEMBLY CHAPERONE 1"/>
    <property type="match status" value="1"/>
</dbReference>
<dbReference type="GO" id="GO:0005783">
    <property type="term" value="C:endoplasmic reticulum"/>
    <property type="evidence" value="ECO:0007669"/>
    <property type="project" value="InterPro"/>
</dbReference>
<comment type="similarity">
    <text evidence="1">Belongs to the PSMG1 family.</text>
</comment>